<evidence type="ECO:0000313" key="4">
    <source>
        <dbReference type="EMBL" id="ORY96936.1"/>
    </source>
</evidence>
<dbReference type="PROSITE" id="PS00678">
    <property type="entry name" value="WD_REPEATS_1"/>
    <property type="match status" value="2"/>
</dbReference>
<dbReference type="PANTHER" id="PTHR45296:SF1">
    <property type="entry name" value="TRANSDUCIN_WD40 REPEAT-LIKE SUPERFAMILY PROTEIN"/>
    <property type="match status" value="1"/>
</dbReference>
<dbReference type="PANTHER" id="PTHR45296">
    <property type="entry name" value="TRANSDUCIN/WD40 REPEAT-LIKE SUPERFAMILY PROTEIN"/>
    <property type="match status" value="1"/>
</dbReference>
<sequence length="334" mass="36101">METHTISPVTHLRGHKAPVLCLRHAASTSLGNSVLASGSEDKTCRVWDLRQARAVKGIQNLDDAVSSVAFASGDANAPELYLAVGTKVLAYDLRNTSMILSENARSFEFSKDEINHIDINAKGTFLATADDEGEIKIVDLQSHKIHKKMYKKHANIAMSVAFHPQKSWEVWSGGLDCKLFTWDFSMGKLKNVFDTVIPDGGAMFNPPFVHSLTIGASCGTVAAGLGDGSLMLVTGAKAKQQVTRIPDAHTNLVNCLSFITRGRLLTGSANGQVGLWDTNTKSSEPLARYQLDSADLTRLNWLETYAVDDTQYVAAAGIGSSPEQGALCIYSIQQ</sequence>
<name>A0A1X2HF61_SYNRA</name>
<dbReference type="PROSITE" id="PS50082">
    <property type="entry name" value="WD_REPEATS_2"/>
    <property type="match status" value="2"/>
</dbReference>
<keyword evidence="2" id="KW-0677">Repeat</keyword>
<dbReference type="Proteomes" id="UP000242180">
    <property type="component" value="Unassembled WGS sequence"/>
</dbReference>
<dbReference type="InterPro" id="IPR011047">
    <property type="entry name" value="Quinoprotein_ADH-like_sf"/>
</dbReference>
<proteinExistence type="predicted"/>
<comment type="caution">
    <text evidence="4">The sequence shown here is derived from an EMBL/GenBank/DDBJ whole genome shotgun (WGS) entry which is preliminary data.</text>
</comment>
<dbReference type="OMA" id="KFIPDRP"/>
<dbReference type="InterPro" id="IPR001680">
    <property type="entry name" value="WD40_rpt"/>
</dbReference>
<dbReference type="OrthoDB" id="2161379at2759"/>
<evidence type="ECO:0000256" key="3">
    <source>
        <dbReference type="PROSITE-ProRule" id="PRU00221"/>
    </source>
</evidence>
<dbReference type="SMART" id="SM00320">
    <property type="entry name" value="WD40"/>
    <property type="match status" value="4"/>
</dbReference>
<dbReference type="AlphaFoldDB" id="A0A1X2HF61"/>
<dbReference type="Gene3D" id="2.130.10.10">
    <property type="entry name" value="YVTN repeat-like/Quinoprotein amine dehydrogenase"/>
    <property type="match status" value="2"/>
</dbReference>
<evidence type="ECO:0000313" key="5">
    <source>
        <dbReference type="Proteomes" id="UP000242180"/>
    </source>
</evidence>
<feature type="repeat" description="WD" evidence="3">
    <location>
        <begin position="12"/>
        <end position="57"/>
    </location>
</feature>
<evidence type="ECO:0000256" key="1">
    <source>
        <dbReference type="ARBA" id="ARBA00022574"/>
    </source>
</evidence>
<dbReference type="PROSITE" id="PS50294">
    <property type="entry name" value="WD_REPEATS_REGION"/>
    <property type="match status" value="1"/>
</dbReference>
<organism evidence="4 5">
    <name type="scientific">Syncephalastrum racemosum</name>
    <name type="common">Filamentous fungus</name>
    <dbReference type="NCBI Taxonomy" id="13706"/>
    <lineage>
        <taxon>Eukaryota</taxon>
        <taxon>Fungi</taxon>
        <taxon>Fungi incertae sedis</taxon>
        <taxon>Mucoromycota</taxon>
        <taxon>Mucoromycotina</taxon>
        <taxon>Mucoromycetes</taxon>
        <taxon>Mucorales</taxon>
        <taxon>Syncephalastraceae</taxon>
        <taxon>Syncephalastrum</taxon>
    </lineage>
</organism>
<dbReference type="InterPro" id="IPR019775">
    <property type="entry name" value="WD40_repeat_CS"/>
</dbReference>
<dbReference type="EMBL" id="MCGN01000005">
    <property type="protein sequence ID" value="ORY96936.1"/>
    <property type="molecule type" value="Genomic_DNA"/>
</dbReference>
<protein>
    <submittedName>
        <fullName evidence="4">Quinon protein alcohol dehydrogenase-like superfamily</fullName>
    </submittedName>
</protein>
<reference evidence="4 5" key="1">
    <citation type="submission" date="2016-07" db="EMBL/GenBank/DDBJ databases">
        <title>Pervasive Adenine N6-methylation of Active Genes in Fungi.</title>
        <authorList>
            <consortium name="DOE Joint Genome Institute"/>
            <person name="Mondo S.J."/>
            <person name="Dannebaum R.O."/>
            <person name="Kuo R.C."/>
            <person name="Labutti K."/>
            <person name="Haridas S."/>
            <person name="Kuo A."/>
            <person name="Salamov A."/>
            <person name="Ahrendt S.R."/>
            <person name="Lipzen A."/>
            <person name="Sullivan W."/>
            <person name="Andreopoulos W.B."/>
            <person name="Clum A."/>
            <person name="Lindquist E."/>
            <person name="Daum C."/>
            <person name="Ramamoorthy G.K."/>
            <person name="Gryganskyi A."/>
            <person name="Culley D."/>
            <person name="Magnuson J.K."/>
            <person name="James T.Y."/>
            <person name="O'Malley M.A."/>
            <person name="Stajich J.E."/>
            <person name="Spatafora J.W."/>
            <person name="Visel A."/>
            <person name="Grigoriev I.V."/>
        </authorList>
    </citation>
    <scope>NUCLEOTIDE SEQUENCE [LARGE SCALE GENOMIC DNA]</scope>
    <source>
        <strain evidence="4 5">NRRL 2496</strain>
    </source>
</reference>
<dbReference type="Pfam" id="PF00400">
    <property type="entry name" value="WD40"/>
    <property type="match status" value="3"/>
</dbReference>
<gene>
    <name evidence="4" type="ORF">BCR43DRAFT_492515</name>
</gene>
<evidence type="ECO:0000256" key="2">
    <source>
        <dbReference type="ARBA" id="ARBA00022737"/>
    </source>
</evidence>
<keyword evidence="5" id="KW-1185">Reference proteome</keyword>
<dbReference type="InterPro" id="IPR015943">
    <property type="entry name" value="WD40/YVTN_repeat-like_dom_sf"/>
</dbReference>
<dbReference type="STRING" id="13706.A0A1X2HF61"/>
<dbReference type="SUPFAM" id="SSF50998">
    <property type="entry name" value="Quinoprotein alcohol dehydrogenase-like"/>
    <property type="match status" value="1"/>
</dbReference>
<feature type="repeat" description="WD" evidence="3">
    <location>
        <begin position="246"/>
        <end position="286"/>
    </location>
</feature>
<dbReference type="InParanoid" id="A0A1X2HF61"/>
<keyword evidence="1 3" id="KW-0853">WD repeat</keyword>
<accession>A0A1X2HF61</accession>